<evidence type="ECO:0000313" key="2">
    <source>
        <dbReference type="Proteomes" id="UP000828941"/>
    </source>
</evidence>
<comment type="caution">
    <text evidence="1">The sequence shown here is derived from an EMBL/GenBank/DDBJ whole genome shotgun (WGS) entry which is preliminary data.</text>
</comment>
<evidence type="ECO:0000313" key="1">
    <source>
        <dbReference type="EMBL" id="KAI4308428.1"/>
    </source>
</evidence>
<gene>
    <name evidence="1" type="ORF">L6164_031505</name>
</gene>
<accession>A0ACB9LH70</accession>
<organism evidence="1 2">
    <name type="scientific">Bauhinia variegata</name>
    <name type="common">Purple orchid tree</name>
    <name type="synonym">Phanera variegata</name>
    <dbReference type="NCBI Taxonomy" id="167791"/>
    <lineage>
        <taxon>Eukaryota</taxon>
        <taxon>Viridiplantae</taxon>
        <taxon>Streptophyta</taxon>
        <taxon>Embryophyta</taxon>
        <taxon>Tracheophyta</taxon>
        <taxon>Spermatophyta</taxon>
        <taxon>Magnoliopsida</taxon>
        <taxon>eudicotyledons</taxon>
        <taxon>Gunneridae</taxon>
        <taxon>Pentapetalae</taxon>
        <taxon>rosids</taxon>
        <taxon>fabids</taxon>
        <taxon>Fabales</taxon>
        <taxon>Fabaceae</taxon>
        <taxon>Cercidoideae</taxon>
        <taxon>Cercideae</taxon>
        <taxon>Bauhiniinae</taxon>
        <taxon>Bauhinia</taxon>
    </lineage>
</organism>
<protein>
    <submittedName>
        <fullName evidence="1">Uncharacterized protein</fullName>
    </submittedName>
</protein>
<name>A0ACB9LH70_BAUVA</name>
<proteinExistence type="predicted"/>
<keyword evidence="2" id="KW-1185">Reference proteome</keyword>
<sequence length="120" mass="13481">MKEIVIGLEINSERCRTKALKTASEAKGVISVSLEEDQLVVRGDVDSVRLTTVLRKKFKKATLITVEDLNENVEDAAEEEAETKPVEEYWPVCHCNHHNRPSPSFQVVVYDPNPDTCSIV</sequence>
<dbReference type="EMBL" id="CM039437">
    <property type="protein sequence ID" value="KAI4308428.1"/>
    <property type="molecule type" value="Genomic_DNA"/>
</dbReference>
<reference evidence="1 2" key="1">
    <citation type="journal article" date="2022" name="DNA Res.">
        <title>Chromosomal-level genome assembly of the orchid tree Bauhinia variegata (Leguminosae; Cercidoideae) supports the allotetraploid origin hypothesis of Bauhinia.</title>
        <authorList>
            <person name="Zhong Y."/>
            <person name="Chen Y."/>
            <person name="Zheng D."/>
            <person name="Pang J."/>
            <person name="Liu Y."/>
            <person name="Luo S."/>
            <person name="Meng S."/>
            <person name="Qian L."/>
            <person name="Wei D."/>
            <person name="Dai S."/>
            <person name="Zhou R."/>
        </authorList>
    </citation>
    <scope>NUCLEOTIDE SEQUENCE [LARGE SCALE GENOMIC DNA]</scope>
    <source>
        <strain evidence="1">BV-YZ2020</strain>
    </source>
</reference>
<dbReference type="Proteomes" id="UP000828941">
    <property type="component" value="Chromosome 12"/>
</dbReference>